<organism evidence="8 9">
    <name type="scientific">Bursaphelenchus okinawaensis</name>
    <dbReference type="NCBI Taxonomy" id="465554"/>
    <lineage>
        <taxon>Eukaryota</taxon>
        <taxon>Metazoa</taxon>
        <taxon>Ecdysozoa</taxon>
        <taxon>Nematoda</taxon>
        <taxon>Chromadorea</taxon>
        <taxon>Rhabditida</taxon>
        <taxon>Tylenchina</taxon>
        <taxon>Tylenchomorpha</taxon>
        <taxon>Aphelenchoidea</taxon>
        <taxon>Aphelenchoididae</taxon>
        <taxon>Bursaphelenchus</taxon>
    </lineage>
</organism>
<dbReference type="PROSITE" id="PS50011">
    <property type="entry name" value="PROTEIN_KINASE_DOM"/>
    <property type="match status" value="1"/>
</dbReference>
<dbReference type="GO" id="GO:0004674">
    <property type="term" value="F:protein serine/threonine kinase activity"/>
    <property type="evidence" value="ECO:0007669"/>
    <property type="project" value="UniProtKB-KW"/>
</dbReference>
<feature type="region of interest" description="Disordered" evidence="6">
    <location>
        <begin position="791"/>
        <end position="827"/>
    </location>
</feature>
<comment type="caution">
    <text evidence="8">The sequence shown here is derived from an EMBL/GenBank/DDBJ whole genome shotgun (WGS) entry which is preliminary data.</text>
</comment>
<dbReference type="OrthoDB" id="10260894at2759"/>
<sequence length="1170" mass="129609">MTKMRHKCIAQIYDAFAGANNDVILVMEIVAGGELFDRVIEEYYVLTETAVALIMYQICEALGYIHTQNIIHLDLKPENIMCVSQSGNQIKLIDFGLAQYYDGSHDLLLMAGTPEFAAPEVIKYEPLDFHTDMWSVGVIAYILLSGESPFLGDNIAETYCNVEKGKYVFCEQFDENGISDEARDFIRKLLVMNKAERMLPHECLQHVWITRSLEKSREMAHRKSQEEMEKRLNTQKLKSYVRKKQFRKAVFTVLFVNQAMRLMNTLKERRSEAGVKYVQNMLDVAQATQQEAKNDMSSLVKNAFKRKPEVKMAVEEVAMKPSTSEDKLATGVMDVDRVEPKSDLLEISVVSTDNETSRPSSPKPAKRHRDKGDKPKRVKSTSRKASSSEQAAKKPKKGSLGALLKPPEAGEATSEDVDMKSRSPSPKSPVLERKNMEKVENKLKEVDIKLKIDGITGRNDGNKAGYDGKNVDGKGRHDGGAAKVDDKASEAKTKKENLLSRLPFKEDTSSVPFTLPVAAATVKKEAPEASTIKKEPLETSTANKKAPEVVTVKKDSPEVVTPKEEGFVMKASEGLLGKKETPESSTMKKTEATLPQKPVAPFSLPVAASTPFSLPVAASTPFTLPVAAATPKKDAESKRPLTTTTSTPLNGPATTSEPTTTKKPLSKTKSAADPDAKSPKLKKKKIRPKNSTSTDTKTSEAKLDLRPDSKLSSTLTLNSNSDVKFDVKSLLKPVEHKIQKPAEVSKPSEIQKSIDGAGEGTSKVGSLLKRLQQNQTSDAPMMMAVSSFVPSKPETAKNDHEGLKLSKSTPEGIKNDHDALKFSKSDPGSAKLGLFKPKVIKIEQENDRNGELLNKIGNNTKILSPELVSKTVSEKKVTVRKKKIQKTKESGDPTQSESESTKKQSAQVQLQHKILSETLSSKDNHINVATKKLQLHERDKSTVNQKSTTVEQEKVLDSREELELIRQKLRKKDQVAVQKRDSVAAKMEIKTENGILVEAKGVGERKKSLKAKLSNGGKVEEVKVNGGDKLYALLGQKAQQNNQGVKPEATSKPMTFSEQLAANLEARKKERKQNQSKQGSHSTFEFDENDDTLLRQQQDAFDFSLLKAKLEQRLAGNASDSMDEQAYLDNQQQKQEAIKALKSRLTDTGNVQRAKKKWFTMEKSLYDESL</sequence>
<feature type="compositionally biased region" description="Polar residues" evidence="6">
    <location>
        <begin position="349"/>
        <end position="360"/>
    </location>
</feature>
<dbReference type="Gene3D" id="3.30.200.20">
    <property type="entry name" value="Phosphorylase Kinase, domain 1"/>
    <property type="match status" value="1"/>
</dbReference>
<evidence type="ECO:0000256" key="6">
    <source>
        <dbReference type="SAM" id="MobiDB-lite"/>
    </source>
</evidence>
<feature type="compositionally biased region" description="Polar residues" evidence="6">
    <location>
        <begin position="640"/>
        <end position="649"/>
    </location>
</feature>
<feature type="region of interest" description="Disordered" evidence="6">
    <location>
        <begin position="872"/>
        <end position="909"/>
    </location>
</feature>
<evidence type="ECO:0000256" key="2">
    <source>
        <dbReference type="ARBA" id="ARBA00022679"/>
    </source>
</evidence>
<feature type="region of interest" description="Disordered" evidence="6">
    <location>
        <begin position="522"/>
        <end position="599"/>
    </location>
</feature>
<evidence type="ECO:0000256" key="5">
    <source>
        <dbReference type="ARBA" id="ARBA00022840"/>
    </source>
</evidence>
<dbReference type="EMBL" id="CAJFCW020000003">
    <property type="protein sequence ID" value="CAG9101852.1"/>
    <property type="molecule type" value="Genomic_DNA"/>
</dbReference>
<dbReference type="GO" id="GO:0043065">
    <property type="term" value="P:positive regulation of apoptotic process"/>
    <property type="evidence" value="ECO:0007669"/>
    <property type="project" value="TreeGrafter"/>
</dbReference>
<keyword evidence="9" id="KW-1185">Reference proteome</keyword>
<evidence type="ECO:0000256" key="4">
    <source>
        <dbReference type="ARBA" id="ARBA00022777"/>
    </source>
</evidence>
<keyword evidence="3" id="KW-0547">Nucleotide-binding</keyword>
<protein>
    <recommendedName>
        <fullName evidence="7">Protein kinase domain-containing protein</fullName>
    </recommendedName>
</protein>
<dbReference type="Proteomes" id="UP000783686">
    <property type="component" value="Unassembled WGS sequence"/>
</dbReference>
<dbReference type="InterPro" id="IPR011009">
    <property type="entry name" value="Kinase-like_dom_sf"/>
</dbReference>
<keyword evidence="5" id="KW-0067">ATP-binding</keyword>
<evidence type="ECO:0000256" key="1">
    <source>
        <dbReference type="ARBA" id="ARBA00022527"/>
    </source>
</evidence>
<feature type="compositionally biased region" description="Low complexity" evidence="6">
    <location>
        <begin position="652"/>
        <end position="669"/>
    </location>
</feature>
<reference evidence="8" key="1">
    <citation type="submission" date="2020-09" db="EMBL/GenBank/DDBJ databases">
        <authorList>
            <person name="Kikuchi T."/>
        </authorList>
    </citation>
    <scope>NUCLEOTIDE SEQUENCE</scope>
    <source>
        <strain evidence="8">SH1</strain>
    </source>
</reference>
<feature type="compositionally biased region" description="Polar residues" evidence="6">
    <location>
        <begin position="892"/>
        <end position="909"/>
    </location>
</feature>
<dbReference type="SMART" id="SM00220">
    <property type="entry name" value="S_TKc"/>
    <property type="match status" value="1"/>
</dbReference>
<feature type="compositionally biased region" description="Basic and acidic residues" evidence="6">
    <location>
        <begin position="697"/>
        <end position="709"/>
    </location>
</feature>
<proteinExistence type="predicted"/>
<dbReference type="Proteomes" id="UP000614601">
    <property type="component" value="Unassembled WGS sequence"/>
</dbReference>
<dbReference type="GO" id="GO:0005634">
    <property type="term" value="C:nucleus"/>
    <property type="evidence" value="ECO:0007669"/>
    <property type="project" value="TreeGrafter"/>
</dbReference>
<keyword evidence="4" id="KW-0418">Kinase</keyword>
<evidence type="ECO:0000259" key="7">
    <source>
        <dbReference type="PROSITE" id="PS50011"/>
    </source>
</evidence>
<evidence type="ECO:0000256" key="3">
    <source>
        <dbReference type="ARBA" id="ARBA00022741"/>
    </source>
</evidence>
<feature type="domain" description="Protein kinase" evidence="7">
    <location>
        <begin position="1"/>
        <end position="209"/>
    </location>
</feature>
<feature type="compositionally biased region" description="Basic and acidic residues" evidence="6">
    <location>
        <begin position="576"/>
        <end position="591"/>
    </location>
</feature>
<feature type="compositionally biased region" description="Basic and acidic residues" evidence="6">
    <location>
        <begin position="522"/>
        <end position="537"/>
    </location>
</feature>
<dbReference type="GO" id="GO:0035556">
    <property type="term" value="P:intracellular signal transduction"/>
    <property type="evidence" value="ECO:0007669"/>
    <property type="project" value="TreeGrafter"/>
</dbReference>
<dbReference type="InterPro" id="IPR000719">
    <property type="entry name" value="Prot_kinase_dom"/>
</dbReference>
<dbReference type="InterPro" id="IPR008271">
    <property type="entry name" value="Ser/Thr_kinase_AS"/>
</dbReference>
<accession>A0A811KE04</accession>
<gene>
    <name evidence="8" type="ORF">BOKJ2_LOCUS5360</name>
</gene>
<feature type="compositionally biased region" description="Low complexity" evidence="6">
    <location>
        <begin position="711"/>
        <end position="721"/>
    </location>
</feature>
<feature type="compositionally biased region" description="Basic and acidic residues" evidence="6">
    <location>
        <begin position="813"/>
        <end position="824"/>
    </location>
</feature>
<feature type="compositionally biased region" description="Basic and acidic residues" evidence="6">
    <location>
        <begin position="794"/>
        <end position="804"/>
    </location>
</feature>
<dbReference type="PANTHER" id="PTHR24342:SF20">
    <property type="entry name" value="MYOSIN LIGHT CHAIN KINASE, SMOOTH MUSCLE"/>
    <property type="match status" value="1"/>
</dbReference>
<dbReference type="SUPFAM" id="SSF56112">
    <property type="entry name" value="Protein kinase-like (PK-like)"/>
    <property type="match status" value="1"/>
</dbReference>
<feature type="compositionally biased region" description="Basic and acidic residues" evidence="6">
    <location>
        <begin position="430"/>
        <end position="452"/>
    </location>
</feature>
<dbReference type="GO" id="GO:0005524">
    <property type="term" value="F:ATP binding"/>
    <property type="evidence" value="ECO:0007669"/>
    <property type="project" value="UniProtKB-KW"/>
</dbReference>
<dbReference type="Gene3D" id="1.10.510.10">
    <property type="entry name" value="Transferase(Phosphotransferase) domain 1"/>
    <property type="match status" value="1"/>
</dbReference>
<dbReference type="PANTHER" id="PTHR24342">
    <property type="entry name" value="SERINE/THREONINE-PROTEIN KINASE 17"/>
    <property type="match status" value="1"/>
</dbReference>
<feature type="region of interest" description="Disordered" evidence="6">
    <location>
        <begin position="629"/>
        <end position="723"/>
    </location>
</feature>
<feature type="region of interest" description="Disordered" evidence="6">
    <location>
        <begin position="347"/>
        <end position="499"/>
    </location>
</feature>
<keyword evidence="2" id="KW-0808">Transferase</keyword>
<feature type="compositionally biased region" description="Basic residues" evidence="6">
    <location>
        <begin position="679"/>
        <end position="688"/>
    </location>
</feature>
<dbReference type="EMBL" id="CAJFDH010000003">
    <property type="protein sequence ID" value="CAD5213973.1"/>
    <property type="molecule type" value="Genomic_DNA"/>
</dbReference>
<dbReference type="PROSITE" id="PS00108">
    <property type="entry name" value="PROTEIN_KINASE_ST"/>
    <property type="match status" value="1"/>
</dbReference>
<name>A0A811KE04_9BILA</name>
<keyword evidence="1" id="KW-0723">Serine/threonine-protein kinase</keyword>
<evidence type="ECO:0000313" key="8">
    <source>
        <dbReference type="EMBL" id="CAD5213973.1"/>
    </source>
</evidence>
<feature type="compositionally biased region" description="Basic and acidic residues" evidence="6">
    <location>
        <begin position="469"/>
        <end position="499"/>
    </location>
</feature>
<feature type="region of interest" description="Disordered" evidence="6">
    <location>
        <begin position="738"/>
        <end position="764"/>
    </location>
</feature>
<feature type="region of interest" description="Disordered" evidence="6">
    <location>
        <begin position="1063"/>
        <end position="1089"/>
    </location>
</feature>
<feature type="compositionally biased region" description="Basic and acidic residues" evidence="6">
    <location>
        <begin position="545"/>
        <end position="567"/>
    </location>
</feature>
<dbReference type="Pfam" id="PF00069">
    <property type="entry name" value="Pkinase"/>
    <property type="match status" value="1"/>
</dbReference>
<evidence type="ECO:0000313" key="9">
    <source>
        <dbReference type="Proteomes" id="UP000614601"/>
    </source>
</evidence>
<dbReference type="AlphaFoldDB" id="A0A811KE04"/>